<dbReference type="GO" id="GO:0005634">
    <property type="term" value="C:nucleus"/>
    <property type="evidence" value="ECO:0007669"/>
    <property type="project" value="TreeGrafter"/>
</dbReference>
<dbReference type="GO" id="GO:0003678">
    <property type="term" value="F:DNA helicase activity"/>
    <property type="evidence" value="ECO:0007669"/>
    <property type="project" value="TreeGrafter"/>
</dbReference>
<dbReference type="Proteomes" id="UP000887578">
    <property type="component" value="Unplaced"/>
</dbReference>
<dbReference type="GO" id="GO:0005524">
    <property type="term" value="F:ATP binding"/>
    <property type="evidence" value="ECO:0007669"/>
    <property type="project" value="InterPro"/>
</dbReference>
<proteinExistence type="predicted"/>
<evidence type="ECO:0000313" key="2">
    <source>
        <dbReference type="Proteomes" id="UP000887578"/>
    </source>
</evidence>
<sequence>MFRQISCLLQNFLERLLQFLFKLAKDVPYNSESDTKTWELNDVLDKLKNDDLYFTYEDTYGFLADIKEIRSHKLKNGLDLNLPHKSIFVIQRFRYFMKYFTYEGNQKFYKCNVSFEKSKGKKDSIDIDEEFGDYDFFDAEDLFTKYRQINPIRPDLEATLNFWCMSPSVAFKDAFEDSHSVILASGTLYPFQTLKTELGFPFHSEMEGKQIIPDKQIFATVVSKSSNNLTFKFTYKHMEKNPQLYFELLQTICDVCKIVPKGILVFVSSYRILNEIKEHMKSENLKSDIEKHKKIFFESNESKISEEIFNEYSHTIKNTSSGAIMFAVFRGKFSEGIDFPDDLARCVICVGIPCPNIKDENLLQKKSF</sequence>
<dbReference type="GO" id="GO:0003676">
    <property type="term" value="F:nucleic acid binding"/>
    <property type="evidence" value="ECO:0007669"/>
    <property type="project" value="InterPro"/>
</dbReference>
<keyword evidence="2" id="KW-1185">Reference proteome</keyword>
<dbReference type="PANTHER" id="PTHR11472:SF47">
    <property type="entry name" value="FANCONI ANEMIA GROUP J PROTEIN"/>
    <property type="match status" value="1"/>
</dbReference>
<dbReference type="AlphaFoldDB" id="A0A914PE82"/>
<protein>
    <submittedName>
        <fullName evidence="3">ATP-dependent helicase C-terminal domain-containing protein</fullName>
    </submittedName>
</protein>
<dbReference type="SMART" id="SM00491">
    <property type="entry name" value="HELICc2"/>
    <property type="match status" value="1"/>
</dbReference>
<dbReference type="GO" id="GO:1990918">
    <property type="term" value="P:double-strand break repair involved in meiotic recombination"/>
    <property type="evidence" value="ECO:0007669"/>
    <property type="project" value="TreeGrafter"/>
</dbReference>
<dbReference type="InterPro" id="IPR045028">
    <property type="entry name" value="DinG/Rad3-like"/>
</dbReference>
<organism evidence="2 3">
    <name type="scientific">Panagrolaimus davidi</name>
    <dbReference type="NCBI Taxonomy" id="227884"/>
    <lineage>
        <taxon>Eukaryota</taxon>
        <taxon>Metazoa</taxon>
        <taxon>Ecdysozoa</taxon>
        <taxon>Nematoda</taxon>
        <taxon>Chromadorea</taxon>
        <taxon>Rhabditida</taxon>
        <taxon>Tylenchina</taxon>
        <taxon>Panagrolaimomorpha</taxon>
        <taxon>Panagrolaimoidea</taxon>
        <taxon>Panagrolaimidae</taxon>
        <taxon>Panagrolaimus</taxon>
    </lineage>
</organism>
<dbReference type="PANTHER" id="PTHR11472">
    <property type="entry name" value="DNA REPAIR DEAD HELICASE RAD3/XP-D SUBFAMILY MEMBER"/>
    <property type="match status" value="1"/>
</dbReference>
<dbReference type="GO" id="GO:0006289">
    <property type="term" value="P:nucleotide-excision repair"/>
    <property type="evidence" value="ECO:0007669"/>
    <property type="project" value="TreeGrafter"/>
</dbReference>
<dbReference type="InterPro" id="IPR006555">
    <property type="entry name" value="ATP-dep_Helicase_C"/>
</dbReference>
<name>A0A914PE82_9BILA</name>
<dbReference type="Gene3D" id="3.40.50.300">
    <property type="entry name" value="P-loop containing nucleotide triphosphate hydrolases"/>
    <property type="match status" value="2"/>
</dbReference>
<evidence type="ECO:0000259" key="1">
    <source>
        <dbReference type="SMART" id="SM00491"/>
    </source>
</evidence>
<evidence type="ECO:0000313" key="3">
    <source>
        <dbReference type="WBParaSite" id="PDA_v2.g16496.t1"/>
    </source>
</evidence>
<dbReference type="InterPro" id="IPR027417">
    <property type="entry name" value="P-loop_NTPase"/>
</dbReference>
<dbReference type="Pfam" id="PF13307">
    <property type="entry name" value="Helicase_C_2"/>
    <property type="match status" value="1"/>
</dbReference>
<feature type="domain" description="ATP-dependent helicase C-terminal" evidence="1">
    <location>
        <begin position="270"/>
        <end position="368"/>
    </location>
</feature>
<dbReference type="WBParaSite" id="PDA_v2.g16496.t1">
    <property type="protein sequence ID" value="PDA_v2.g16496.t1"/>
    <property type="gene ID" value="PDA_v2.g16496"/>
</dbReference>
<accession>A0A914PE82</accession>
<reference evidence="3" key="1">
    <citation type="submission" date="2022-11" db="UniProtKB">
        <authorList>
            <consortium name="WormBaseParasite"/>
        </authorList>
    </citation>
    <scope>IDENTIFICATION</scope>
</reference>
<dbReference type="GO" id="GO:0016818">
    <property type="term" value="F:hydrolase activity, acting on acid anhydrides, in phosphorus-containing anhydrides"/>
    <property type="evidence" value="ECO:0007669"/>
    <property type="project" value="InterPro"/>
</dbReference>